<dbReference type="InterPro" id="IPR053790">
    <property type="entry name" value="P5CR-like_CS"/>
</dbReference>
<dbReference type="Gene3D" id="1.10.3730.10">
    <property type="entry name" value="ProC C-terminal domain-like"/>
    <property type="match status" value="1"/>
</dbReference>
<dbReference type="HAMAP" id="MF_01925">
    <property type="entry name" value="P5C_reductase"/>
    <property type="match status" value="1"/>
</dbReference>
<dbReference type="InterPro" id="IPR000304">
    <property type="entry name" value="Pyrroline-COOH_reductase"/>
</dbReference>
<dbReference type="InterPro" id="IPR028939">
    <property type="entry name" value="P5C_Rdtase_cat_N"/>
</dbReference>
<proteinExistence type="inferred from homology"/>
<feature type="domain" description="Pyrroline-5-carboxylate reductase catalytic N-terminal" evidence="4">
    <location>
        <begin position="6"/>
        <end position="101"/>
    </location>
</feature>
<evidence type="ECO:0000259" key="4">
    <source>
        <dbReference type="Pfam" id="PF03807"/>
    </source>
</evidence>
<reference evidence="6" key="1">
    <citation type="journal article" date="2014" name="Front. Microbiol.">
        <title>High frequency of phylogenetically diverse reductive dehalogenase-homologous genes in deep subseafloor sedimentary metagenomes.</title>
        <authorList>
            <person name="Kawai M."/>
            <person name="Futagami T."/>
            <person name="Toyoda A."/>
            <person name="Takaki Y."/>
            <person name="Nishi S."/>
            <person name="Hori S."/>
            <person name="Arai W."/>
            <person name="Tsubouchi T."/>
            <person name="Morono Y."/>
            <person name="Uchiyama I."/>
            <person name="Ito T."/>
            <person name="Fujiyama A."/>
            <person name="Inagaki F."/>
            <person name="Takami H."/>
        </authorList>
    </citation>
    <scope>NUCLEOTIDE SEQUENCE</scope>
    <source>
        <strain evidence="6">Expedition CK06-06</strain>
    </source>
</reference>
<dbReference type="Gene3D" id="3.40.50.720">
    <property type="entry name" value="NAD(P)-binding Rossmann-like Domain"/>
    <property type="match status" value="1"/>
</dbReference>
<comment type="caution">
    <text evidence="6">The sequence shown here is derived from an EMBL/GenBank/DDBJ whole genome shotgun (WGS) entry which is preliminary data.</text>
</comment>
<protein>
    <recommendedName>
        <fullName evidence="7">Pyrroline-5-carboxylate reductase</fullName>
    </recommendedName>
</protein>
<dbReference type="EMBL" id="BARV01015169">
    <property type="protein sequence ID" value="GAI27662.1"/>
    <property type="molecule type" value="Genomic_DNA"/>
</dbReference>
<dbReference type="NCBIfam" id="TIGR00112">
    <property type="entry name" value="proC"/>
    <property type="match status" value="1"/>
</dbReference>
<dbReference type="PROSITE" id="PS00521">
    <property type="entry name" value="P5CR"/>
    <property type="match status" value="1"/>
</dbReference>
<dbReference type="PIRSF" id="PIRSF000193">
    <property type="entry name" value="Pyrrol-5-carb_rd"/>
    <property type="match status" value="1"/>
</dbReference>
<sequence>MTDIMKIVLIGGGNMGEVMLSAILNKGLSTPEAVWVSDINDARLKHLEQKYSVAVTNNNRQAVGKGDIVVLAIKPQNLAEVTAELSGQLKPTQLVLSIVAGARIDTLRQGLNHRNIVRVMPNTPAQIGYGMSVWTATAEVTEAQKGWVSLMLGTMGREIYVDDEKYLDMVTAISGSGPAYFFLFVESLIESAVHIGLPRDVAEELVLQTMLGSGHLIQKSGKPLAELRRMVTSPGGTTAEAISEFERGEFSKLVMQAVTAAYNKAKELGR</sequence>
<comment type="similarity">
    <text evidence="1">Belongs to the pyrroline-5-carboxylate reductase family.</text>
</comment>
<dbReference type="GO" id="GO:0004735">
    <property type="term" value="F:pyrroline-5-carboxylate reductase activity"/>
    <property type="evidence" value="ECO:0007669"/>
    <property type="project" value="InterPro"/>
</dbReference>
<name>X1M7R6_9ZZZZ</name>
<evidence type="ECO:0000256" key="3">
    <source>
        <dbReference type="ARBA" id="ARBA00023002"/>
    </source>
</evidence>
<dbReference type="PANTHER" id="PTHR11645">
    <property type="entry name" value="PYRROLINE-5-CARBOXYLATE REDUCTASE"/>
    <property type="match status" value="1"/>
</dbReference>
<gene>
    <name evidence="6" type="ORF">S06H3_26266</name>
</gene>
<dbReference type="SUPFAM" id="SSF48179">
    <property type="entry name" value="6-phosphogluconate dehydrogenase C-terminal domain-like"/>
    <property type="match status" value="1"/>
</dbReference>
<evidence type="ECO:0000259" key="5">
    <source>
        <dbReference type="Pfam" id="PF14748"/>
    </source>
</evidence>
<dbReference type="GO" id="GO:0055129">
    <property type="term" value="P:L-proline biosynthetic process"/>
    <property type="evidence" value="ECO:0007669"/>
    <property type="project" value="TreeGrafter"/>
</dbReference>
<accession>X1M7R6</accession>
<dbReference type="FunFam" id="1.10.3730.10:FF:000001">
    <property type="entry name" value="Pyrroline-5-carboxylate reductase"/>
    <property type="match status" value="1"/>
</dbReference>
<dbReference type="AlphaFoldDB" id="X1M7R6"/>
<evidence type="ECO:0000313" key="6">
    <source>
        <dbReference type="EMBL" id="GAI27662.1"/>
    </source>
</evidence>
<evidence type="ECO:0000256" key="2">
    <source>
        <dbReference type="ARBA" id="ARBA00022857"/>
    </source>
</evidence>
<evidence type="ECO:0008006" key="7">
    <source>
        <dbReference type="Google" id="ProtNLM"/>
    </source>
</evidence>
<dbReference type="InterPro" id="IPR036291">
    <property type="entry name" value="NAD(P)-bd_dom_sf"/>
</dbReference>
<keyword evidence="2" id="KW-0521">NADP</keyword>
<dbReference type="InterPro" id="IPR029036">
    <property type="entry name" value="P5CR_dimer"/>
</dbReference>
<dbReference type="SUPFAM" id="SSF51735">
    <property type="entry name" value="NAD(P)-binding Rossmann-fold domains"/>
    <property type="match status" value="1"/>
</dbReference>
<dbReference type="Pfam" id="PF14748">
    <property type="entry name" value="P5CR_dimer"/>
    <property type="match status" value="1"/>
</dbReference>
<feature type="domain" description="Pyrroline-5-carboxylate reductase dimerisation" evidence="5">
    <location>
        <begin position="164"/>
        <end position="268"/>
    </location>
</feature>
<keyword evidence="3" id="KW-0560">Oxidoreductase</keyword>
<evidence type="ECO:0000256" key="1">
    <source>
        <dbReference type="ARBA" id="ARBA00005525"/>
    </source>
</evidence>
<dbReference type="Pfam" id="PF03807">
    <property type="entry name" value="F420_oxidored"/>
    <property type="match status" value="1"/>
</dbReference>
<organism evidence="6">
    <name type="scientific">marine sediment metagenome</name>
    <dbReference type="NCBI Taxonomy" id="412755"/>
    <lineage>
        <taxon>unclassified sequences</taxon>
        <taxon>metagenomes</taxon>
        <taxon>ecological metagenomes</taxon>
    </lineage>
</organism>
<dbReference type="PANTHER" id="PTHR11645:SF66">
    <property type="entry name" value="PYRROLINE-5-CARBOXYLATE REDUCTASE"/>
    <property type="match status" value="1"/>
</dbReference>
<dbReference type="InterPro" id="IPR008927">
    <property type="entry name" value="6-PGluconate_DH-like_C_sf"/>
</dbReference>